<dbReference type="Gene3D" id="3.40.630.30">
    <property type="match status" value="1"/>
</dbReference>
<dbReference type="Proteomes" id="UP000334019">
    <property type="component" value="Chromosome"/>
</dbReference>
<dbReference type="InterPro" id="IPR051531">
    <property type="entry name" value="N-acetyltransferase"/>
</dbReference>
<dbReference type="SUPFAM" id="SSF55729">
    <property type="entry name" value="Acyl-CoA N-acyltransferases (Nat)"/>
    <property type="match status" value="1"/>
</dbReference>
<proteinExistence type="predicted"/>
<dbReference type="GO" id="GO:0016747">
    <property type="term" value="F:acyltransferase activity, transferring groups other than amino-acyl groups"/>
    <property type="evidence" value="ECO:0007669"/>
    <property type="project" value="InterPro"/>
</dbReference>
<dbReference type="InterPro" id="IPR016181">
    <property type="entry name" value="Acyl_CoA_acyltransferase"/>
</dbReference>
<keyword evidence="3" id="KW-1185">Reference proteome</keyword>
<dbReference type="PANTHER" id="PTHR43792">
    <property type="entry name" value="GNAT FAMILY, PUTATIVE (AFU_ORTHOLOGUE AFUA_3G00765)-RELATED-RELATED"/>
    <property type="match status" value="1"/>
</dbReference>
<evidence type="ECO:0000313" key="3">
    <source>
        <dbReference type="Proteomes" id="UP000334019"/>
    </source>
</evidence>
<dbReference type="Pfam" id="PF13302">
    <property type="entry name" value="Acetyltransf_3"/>
    <property type="match status" value="1"/>
</dbReference>
<reference evidence="2 3" key="1">
    <citation type="submission" date="2019-11" db="EMBL/GenBank/DDBJ databases">
        <authorList>
            <person name="He Y."/>
        </authorList>
    </citation>
    <scope>NUCLEOTIDE SEQUENCE [LARGE SCALE GENOMIC DNA]</scope>
    <source>
        <strain evidence="2 3">SCSIO 58843</strain>
    </source>
</reference>
<feature type="domain" description="N-acetyltransferase" evidence="1">
    <location>
        <begin position="14"/>
        <end position="182"/>
    </location>
</feature>
<dbReference type="PROSITE" id="PS51186">
    <property type="entry name" value="GNAT"/>
    <property type="match status" value="1"/>
</dbReference>
<organism evidence="2 3">
    <name type="scientific">Actinomarinicola tropica</name>
    <dbReference type="NCBI Taxonomy" id="2789776"/>
    <lineage>
        <taxon>Bacteria</taxon>
        <taxon>Bacillati</taxon>
        <taxon>Actinomycetota</taxon>
        <taxon>Acidimicrobiia</taxon>
        <taxon>Acidimicrobiales</taxon>
        <taxon>Iamiaceae</taxon>
        <taxon>Actinomarinicola</taxon>
    </lineage>
</organism>
<sequence>MAAQPAEPIAVVGVEVRRWRPEDASALHVLVLANLEHLRPWMPWVAGEPLTFAERCGLVETWMTAWDAGSDFSFAIVDAAGGELLGACGAHRRIGPGGLEVGYWVRSDRTGRGVASAAVGAVVGAVSTVDGVDRLEIHHDAANLASGRVAEKAGFSRIEEHPDEVSAPGEIGIEVVWRLDLTT</sequence>
<protein>
    <submittedName>
        <fullName evidence="2">GNAT family N-acetyltransferase</fullName>
    </submittedName>
</protein>
<evidence type="ECO:0000259" key="1">
    <source>
        <dbReference type="PROSITE" id="PS51186"/>
    </source>
</evidence>
<dbReference type="KEGG" id="atq:GH723_10755"/>
<gene>
    <name evidence="2" type="ORF">GH723_10755</name>
</gene>
<dbReference type="EMBL" id="CP045851">
    <property type="protein sequence ID" value="QGG95537.1"/>
    <property type="molecule type" value="Genomic_DNA"/>
</dbReference>
<accession>A0A5Q2RN68</accession>
<dbReference type="AlphaFoldDB" id="A0A5Q2RN68"/>
<dbReference type="InterPro" id="IPR000182">
    <property type="entry name" value="GNAT_dom"/>
</dbReference>
<keyword evidence="2" id="KW-0808">Transferase</keyword>
<name>A0A5Q2RN68_9ACTN</name>
<dbReference type="RefSeq" id="WP_153759644.1">
    <property type="nucleotide sequence ID" value="NZ_CP045851.1"/>
</dbReference>
<evidence type="ECO:0000313" key="2">
    <source>
        <dbReference type="EMBL" id="QGG95537.1"/>
    </source>
</evidence>